<dbReference type="InterPro" id="IPR009057">
    <property type="entry name" value="Homeodomain-like_sf"/>
</dbReference>
<evidence type="ECO:0000256" key="3">
    <source>
        <dbReference type="ARBA" id="ARBA00023159"/>
    </source>
</evidence>
<dbReference type="SUPFAM" id="SSF46689">
    <property type="entry name" value="Homeodomain-like"/>
    <property type="match status" value="2"/>
</dbReference>
<feature type="domain" description="HTH araC/xylS-type" evidence="6">
    <location>
        <begin position="186"/>
        <end position="284"/>
    </location>
</feature>
<dbReference type="Pfam" id="PF02311">
    <property type="entry name" value="AraC_binding"/>
    <property type="match status" value="1"/>
</dbReference>
<evidence type="ECO:0000259" key="6">
    <source>
        <dbReference type="PROSITE" id="PS01124"/>
    </source>
</evidence>
<keyword evidence="4" id="KW-0804">Transcription</keyword>
<dbReference type="GeneID" id="93568796"/>
<keyword evidence="8" id="KW-1185">Reference proteome</keyword>
<dbReference type="GO" id="GO:0043565">
    <property type="term" value="F:sequence-specific DNA binding"/>
    <property type="evidence" value="ECO:0007669"/>
    <property type="project" value="InterPro"/>
</dbReference>
<proteinExistence type="predicted"/>
<dbReference type="PANTHER" id="PTHR43280:SF25">
    <property type="entry name" value="ARABINOSE OPERON REGULATORY PROTEIN"/>
    <property type="match status" value="1"/>
</dbReference>
<sequence length="291" mass="34153">MELNQQDRVSYSPLMKSFTFNAYLVAGYTPISRASPLDYYINRPGGMKGYILHMTLRGEGRIKAGNRYIYSRINDLFLFPPDVAHHYGRADNSEHWDHLWIYFHPRPYWLDWLRWDRLEDNIGVTSLNNPALTGQIQDYFWEVIQQNASNELLSEALAMNALERLIISCFKLQPASNHQSVDPRISALCHYITDHIADELTIEHLAGQVFLSPSRLAHLFKKEMQQTLFSWREKQRINRARNLLQSTHLAIGQVSQAVGYEDPLYFSRIFRHHVGVSPRQYKKRYEQRITI</sequence>
<dbReference type="STRING" id="1646377.BS640_19070"/>
<dbReference type="InterPro" id="IPR018062">
    <property type="entry name" value="HTH_AraC-typ_CS"/>
</dbReference>
<gene>
    <name evidence="7" type="ORF">BS640_19070</name>
</gene>
<name>A0A1X0WB17_9GAMM</name>
<dbReference type="Proteomes" id="UP000192536">
    <property type="component" value="Unassembled WGS sequence"/>
</dbReference>
<evidence type="ECO:0000256" key="1">
    <source>
        <dbReference type="ARBA" id="ARBA00023015"/>
    </source>
</evidence>
<keyword evidence="2 7" id="KW-0238">DNA-binding</keyword>
<dbReference type="PRINTS" id="PR00032">
    <property type="entry name" value="HTHARAC"/>
</dbReference>
<dbReference type="SUPFAM" id="SSF51215">
    <property type="entry name" value="Regulatory protein AraC"/>
    <property type="match status" value="1"/>
</dbReference>
<dbReference type="PANTHER" id="PTHR43280">
    <property type="entry name" value="ARAC-FAMILY TRANSCRIPTIONAL REGULATOR"/>
    <property type="match status" value="1"/>
</dbReference>
<dbReference type="InterPro" id="IPR018060">
    <property type="entry name" value="HTH_AraC"/>
</dbReference>
<dbReference type="Pfam" id="PF12833">
    <property type="entry name" value="HTH_18"/>
    <property type="match status" value="1"/>
</dbReference>
<organism evidence="7 8">
    <name type="scientific">Rouxiella badensis</name>
    <dbReference type="NCBI Taxonomy" id="1646377"/>
    <lineage>
        <taxon>Bacteria</taxon>
        <taxon>Pseudomonadati</taxon>
        <taxon>Pseudomonadota</taxon>
        <taxon>Gammaproteobacteria</taxon>
        <taxon>Enterobacterales</taxon>
        <taxon>Yersiniaceae</taxon>
        <taxon>Rouxiella</taxon>
    </lineage>
</organism>
<dbReference type="NCBIfam" id="NF007860">
    <property type="entry name" value="PRK10572.1"/>
    <property type="match status" value="1"/>
</dbReference>
<dbReference type="PROSITE" id="PS01124">
    <property type="entry name" value="HTH_ARAC_FAMILY_2"/>
    <property type="match status" value="1"/>
</dbReference>
<dbReference type="InterPro" id="IPR003313">
    <property type="entry name" value="AraC-bd"/>
</dbReference>
<evidence type="ECO:0000313" key="8">
    <source>
        <dbReference type="Proteomes" id="UP000192536"/>
    </source>
</evidence>
<dbReference type="EMBL" id="MRWE01000039">
    <property type="protein sequence ID" value="ORJ23913.1"/>
    <property type="molecule type" value="Genomic_DNA"/>
</dbReference>
<evidence type="ECO:0000256" key="4">
    <source>
        <dbReference type="ARBA" id="ARBA00023163"/>
    </source>
</evidence>
<dbReference type="Gene3D" id="2.60.120.280">
    <property type="entry name" value="Regulatory protein AraC"/>
    <property type="match status" value="1"/>
</dbReference>
<evidence type="ECO:0000256" key="5">
    <source>
        <dbReference type="ARBA" id="ARBA00044978"/>
    </source>
</evidence>
<dbReference type="SMART" id="SM00342">
    <property type="entry name" value="HTH_ARAC"/>
    <property type="match status" value="1"/>
</dbReference>
<keyword evidence="1" id="KW-0805">Transcription regulation</keyword>
<dbReference type="InterPro" id="IPR037923">
    <property type="entry name" value="HTH-like"/>
</dbReference>
<dbReference type="Gene3D" id="1.10.10.60">
    <property type="entry name" value="Homeodomain-like"/>
    <property type="match status" value="2"/>
</dbReference>
<accession>A0A1X0WB17</accession>
<reference evidence="7 8" key="1">
    <citation type="journal article" date="2017" name="Int. J. Syst. Evol. Microbiol.">
        <title>Rouxiella badensis sp. nov. and Rouxiella silvae sp. nov. isolated from peat bog soil in Germany and emendation of the genus description.</title>
        <authorList>
            <person name="Le Fleche-Mateos A."/>
            <person name="Kugler J.H."/>
            <person name="Hansen S.H."/>
            <person name="Syldatk C."/>
            <person name="Hausmann R."/>
            <person name="Lomprez F."/>
            <person name="Vandenbogaert M."/>
            <person name="Manuguerra J.C."/>
            <person name="Grimont P.A."/>
        </authorList>
    </citation>
    <scope>NUCLEOTIDE SEQUENCE [LARGE SCALE GENOMIC DNA]</scope>
    <source>
        <strain evidence="7 8">DSM 100043</strain>
    </source>
</reference>
<evidence type="ECO:0000313" key="7">
    <source>
        <dbReference type="EMBL" id="ORJ23913.1"/>
    </source>
</evidence>
<comment type="caution">
    <text evidence="7">The sequence shown here is derived from an EMBL/GenBank/DDBJ whole genome shotgun (WGS) entry which is preliminary data.</text>
</comment>
<dbReference type="RefSeq" id="WP_084913145.1">
    <property type="nucleotide sequence ID" value="NZ_CAUQAZ010000015.1"/>
</dbReference>
<dbReference type="InterPro" id="IPR020449">
    <property type="entry name" value="Tscrpt_reg_AraC-type_HTH"/>
</dbReference>
<dbReference type="AlphaFoldDB" id="A0A1X0WB17"/>
<protein>
    <recommendedName>
        <fullName evidence="5">Arabinose operon regulatory protein</fullName>
    </recommendedName>
</protein>
<evidence type="ECO:0000256" key="2">
    <source>
        <dbReference type="ARBA" id="ARBA00023125"/>
    </source>
</evidence>
<keyword evidence="3" id="KW-0010">Activator</keyword>
<dbReference type="GO" id="GO:0003700">
    <property type="term" value="F:DNA-binding transcription factor activity"/>
    <property type="evidence" value="ECO:0007669"/>
    <property type="project" value="InterPro"/>
</dbReference>
<dbReference type="PROSITE" id="PS00041">
    <property type="entry name" value="HTH_ARAC_FAMILY_1"/>
    <property type="match status" value="1"/>
</dbReference>